<keyword evidence="34" id="KW-1185">Reference proteome</keyword>
<keyword evidence="26" id="KW-0966">Cell projection</keyword>
<feature type="signal peptide" evidence="31">
    <location>
        <begin position="1"/>
        <end position="18"/>
    </location>
</feature>
<dbReference type="Pfam" id="PF02191">
    <property type="entry name" value="OLF"/>
    <property type="match status" value="1"/>
</dbReference>
<evidence type="ECO:0000256" key="31">
    <source>
        <dbReference type="SAM" id="SignalP"/>
    </source>
</evidence>
<evidence type="ECO:0000256" key="16">
    <source>
        <dbReference type="ARBA" id="ARBA00022792"/>
    </source>
</evidence>
<dbReference type="GO" id="GO:0005743">
    <property type="term" value="C:mitochondrial inner membrane"/>
    <property type="evidence" value="ECO:0007669"/>
    <property type="project" value="UniProtKB-SubCell"/>
</dbReference>
<evidence type="ECO:0000256" key="1">
    <source>
        <dbReference type="ARBA" id="ARBA00004138"/>
    </source>
</evidence>
<evidence type="ECO:0000256" key="10">
    <source>
        <dbReference type="ARBA" id="ARBA00017216"/>
    </source>
</evidence>
<evidence type="ECO:0000256" key="8">
    <source>
        <dbReference type="ARBA" id="ARBA00004555"/>
    </source>
</evidence>
<proteinExistence type="predicted"/>
<dbReference type="Gene3D" id="1.20.5.4090">
    <property type="match status" value="1"/>
</dbReference>
<evidence type="ECO:0000256" key="3">
    <source>
        <dbReference type="ARBA" id="ARBA00004294"/>
    </source>
</evidence>
<evidence type="ECO:0000256" key="25">
    <source>
        <dbReference type="ARBA" id="ARBA00023157"/>
    </source>
</evidence>
<dbReference type="InterPro" id="IPR003112">
    <property type="entry name" value="Olfac-like_dom"/>
</dbReference>
<dbReference type="InterPro" id="IPR050605">
    <property type="entry name" value="Olfactomedin-like_domain"/>
</dbReference>
<evidence type="ECO:0000256" key="17">
    <source>
        <dbReference type="ARBA" id="ARBA00022824"/>
    </source>
</evidence>
<dbReference type="PANTHER" id="PTHR23192">
    <property type="entry name" value="OLFACTOMEDIN-RELATED"/>
    <property type="match status" value="1"/>
</dbReference>
<reference evidence="33" key="2">
    <citation type="submission" date="2025-09" db="UniProtKB">
        <authorList>
            <consortium name="Ensembl"/>
        </authorList>
    </citation>
    <scope>IDENTIFICATION</scope>
</reference>
<feature type="domain" description="Olfactomedin-like" evidence="32">
    <location>
        <begin position="192"/>
        <end position="446"/>
    </location>
</feature>
<evidence type="ECO:0000256" key="14">
    <source>
        <dbReference type="ARBA" id="ARBA00022729"/>
    </source>
</evidence>
<evidence type="ECO:0000256" key="30">
    <source>
        <dbReference type="SAM" id="Coils"/>
    </source>
</evidence>
<evidence type="ECO:0000256" key="26">
    <source>
        <dbReference type="ARBA" id="ARBA00023273"/>
    </source>
</evidence>
<evidence type="ECO:0000256" key="13">
    <source>
        <dbReference type="ARBA" id="ARBA00022723"/>
    </source>
</evidence>
<feature type="coiled-coil region" evidence="30">
    <location>
        <begin position="97"/>
        <end position="138"/>
    </location>
</feature>
<evidence type="ECO:0000256" key="6">
    <source>
        <dbReference type="ARBA" id="ARBA00004541"/>
    </source>
</evidence>
<keyword evidence="21" id="KW-0969">Cilium</keyword>
<dbReference type="SMART" id="SM00284">
    <property type="entry name" value="OLF"/>
    <property type="match status" value="1"/>
</dbReference>
<evidence type="ECO:0000313" key="33">
    <source>
        <dbReference type="Ensembl" id="ENSSRHP00000059588.1"/>
    </source>
</evidence>
<dbReference type="GO" id="GO:0046872">
    <property type="term" value="F:metal ion binding"/>
    <property type="evidence" value="ECO:0007669"/>
    <property type="project" value="UniProtKB-KW"/>
</dbReference>
<feature type="chain" id="PRO_5025354034" description="Myocilin" evidence="31">
    <location>
        <begin position="19"/>
        <end position="448"/>
    </location>
</feature>
<sequence length="448" mass="50750">MWFLAVLWASCLLMGTHAQSSTSFRRANAGNGRCQYTFTVDSPTETSCPSPGSSPEMEALKSRLGLLEALVARLVGGDTLSESSQGSGSQSGLQDAYNQVMGENAQLQREKQSLDRQVQDLQQRMEELRQEAERLRSRPCMQQPPPRVPNLLRFISHQIVFWQRLNPGYQELTAVVTEVSAPNLEGPTDISGCGDLVWVQEPEVHRKADSIAGKYGVWMQDPEAKEPYGPEMVWRSEVRQLFGYENMDQLSRGFPTKVLLLPESMVSTGATMYRGSLYYQRRLSRTLLRYDLQSESIAARRDLPHAGFHGQFPYSWGGYTDIDLAVDENGLWAIYSTNKAKGAIMISQLDPHNLEVKGTWETKIRKTSVANAFMICGNLYTVASYTSPNTTINYMYDTATSLDKTISVPFKNRYRYNSMVDYNPAQRKLYAWDNYYMVSYNVRLGKQE</sequence>
<evidence type="ECO:0000256" key="4">
    <source>
        <dbReference type="ARBA" id="ARBA00004427"/>
    </source>
</evidence>
<keyword evidence="13" id="KW-0479">Metal-binding</keyword>
<evidence type="ECO:0000256" key="21">
    <source>
        <dbReference type="ARBA" id="ARBA00023069"/>
    </source>
</evidence>
<evidence type="ECO:0000313" key="34">
    <source>
        <dbReference type="Proteomes" id="UP000472270"/>
    </source>
</evidence>
<gene>
    <name evidence="33" type="primary">myoc</name>
</gene>
<keyword evidence="18" id="KW-0106">Calcium</keyword>
<evidence type="ECO:0000256" key="19">
    <source>
        <dbReference type="ARBA" id="ARBA00023034"/>
    </source>
</evidence>
<evidence type="ECO:0000256" key="7">
    <source>
        <dbReference type="ARBA" id="ARBA00004550"/>
    </source>
</evidence>
<evidence type="ECO:0000259" key="32">
    <source>
        <dbReference type="PROSITE" id="PS51132"/>
    </source>
</evidence>
<dbReference type="Proteomes" id="UP000472270">
    <property type="component" value="Unassembled WGS sequence"/>
</dbReference>
<evidence type="ECO:0000256" key="22">
    <source>
        <dbReference type="ARBA" id="ARBA00023128"/>
    </source>
</evidence>
<dbReference type="Ensembl" id="ENSSRHT00000061251.1">
    <property type="protein sequence ID" value="ENSSRHP00000059588.1"/>
    <property type="gene ID" value="ENSSRHG00000029811.1"/>
</dbReference>
<keyword evidence="16" id="KW-0999">Mitochondrion inner membrane</keyword>
<protein>
    <recommendedName>
        <fullName evidence="10">Myocilin</fullName>
    </recommendedName>
</protein>
<dbReference type="GO" id="GO:0031410">
    <property type="term" value="C:cytoplasmic vesicle"/>
    <property type="evidence" value="ECO:0007669"/>
    <property type="project" value="UniProtKB-SubCell"/>
</dbReference>
<dbReference type="GO" id="GO:0005758">
    <property type="term" value="C:mitochondrial intermembrane space"/>
    <property type="evidence" value="ECO:0007669"/>
    <property type="project" value="UniProtKB-SubCell"/>
</dbReference>
<reference evidence="33" key="1">
    <citation type="submission" date="2025-08" db="UniProtKB">
        <authorList>
            <consortium name="Ensembl"/>
        </authorList>
    </citation>
    <scope>IDENTIFICATION</scope>
</reference>
<evidence type="ECO:0000256" key="24">
    <source>
        <dbReference type="ARBA" id="ARBA00023139"/>
    </source>
</evidence>
<dbReference type="GO" id="GO:0005794">
    <property type="term" value="C:Golgi apparatus"/>
    <property type="evidence" value="ECO:0007669"/>
    <property type="project" value="UniProtKB-SubCell"/>
</dbReference>
<comment type="subcellular location">
    <subcellularLocation>
        <location evidence="1">Cell projection</location>
        <location evidence="1">Cilium</location>
    </subcellularLocation>
    <subcellularLocation>
        <location evidence="6">Cytoplasmic vesicle</location>
    </subcellularLocation>
    <subcellularLocation>
        <location evidence="8">Golgi apparatus</location>
    </subcellularLocation>
    <subcellularLocation>
        <location evidence="2">Mitochondrion inner membrane</location>
    </subcellularLocation>
    <subcellularLocation>
        <location evidence="9">Mitochondrion intermembrane space</location>
    </subcellularLocation>
    <subcellularLocation>
        <location evidence="3">Mitochondrion outer membrane</location>
    </subcellularLocation>
    <subcellularLocation>
        <location evidence="4">Rough endoplasmic reticulum</location>
    </subcellularLocation>
    <subcellularLocation>
        <location evidence="7">Secreted</location>
        <location evidence="7">Extracellular exosome</location>
    </subcellularLocation>
    <subcellularLocation>
        <location evidence="5">Secreted</location>
        <location evidence="5">Extracellular space</location>
        <location evidence="5">Extracellular matrix</location>
    </subcellularLocation>
</comment>
<keyword evidence="11" id="KW-0964">Secreted</keyword>
<keyword evidence="22" id="KW-0496">Mitochondrion</keyword>
<evidence type="ECO:0000256" key="12">
    <source>
        <dbReference type="ARBA" id="ARBA00022530"/>
    </source>
</evidence>
<evidence type="ECO:0000256" key="29">
    <source>
        <dbReference type="PROSITE-ProRule" id="PRU00446"/>
    </source>
</evidence>
<evidence type="ECO:0000256" key="11">
    <source>
        <dbReference type="ARBA" id="ARBA00022525"/>
    </source>
</evidence>
<evidence type="ECO:0000256" key="20">
    <source>
        <dbReference type="ARBA" id="ARBA00023054"/>
    </source>
</evidence>
<keyword evidence="27" id="KW-0449">Lipoprotein</keyword>
<evidence type="ECO:0000256" key="28">
    <source>
        <dbReference type="ARBA" id="ARBA00023329"/>
    </source>
</evidence>
<dbReference type="CDD" id="cd14686">
    <property type="entry name" value="bZIP"/>
    <property type="match status" value="1"/>
</dbReference>
<evidence type="ECO:0000256" key="15">
    <source>
        <dbReference type="ARBA" id="ARBA00022787"/>
    </source>
</evidence>
<keyword evidence="28" id="KW-0968">Cytoplasmic vesicle</keyword>
<comment type="caution">
    <text evidence="29">Lacks conserved residue(s) required for the propagation of feature annotation.</text>
</comment>
<keyword evidence="17" id="KW-0256">Endoplasmic reticulum</keyword>
<dbReference type="PANTHER" id="PTHR23192:SF33">
    <property type="entry name" value="MYOCILIN"/>
    <property type="match status" value="1"/>
</dbReference>
<evidence type="ECO:0000256" key="9">
    <source>
        <dbReference type="ARBA" id="ARBA00004569"/>
    </source>
</evidence>
<dbReference type="GO" id="GO:0001649">
    <property type="term" value="P:osteoblast differentiation"/>
    <property type="evidence" value="ECO:0007669"/>
    <property type="project" value="TreeGrafter"/>
</dbReference>
<dbReference type="GO" id="GO:0005615">
    <property type="term" value="C:extracellular space"/>
    <property type="evidence" value="ECO:0007669"/>
    <property type="project" value="TreeGrafter"/>
</dbReference>
<dbReference type="PROSITE" id="PS51132">
    <property type="entry name" value="OLF"/>
    <property type="match status" value="1"/>
</dbReference>
<evidence type="ECO:0000256" key="23">
    <source>
        <dbReference type="ARBA" id="ARBA00023136"/>
    </source>
</evidence>
<keyword evidence="19" id="KW-0333">Golgi apparatus</keyword>
<keyword evidence="25" id="KW-1015">Disulfide bond</keyword>
<keyword evidence="24" id="KW-0564">Palmitate</keyword>
<evidence type="ECO:0000256" key="2">
    <source>
        <dbReference type="ARBA" id="ARBA00004273"/>
    </source>
</evidence>
<accession>A0A673K5B8</accession>
<keyword evidence="23" id="KW-0472">Membrane</keyword>
<evidence type="ECO:0000256" key="18">
    <source>
        <dbReference type="ARBA" id="ARBA00022837"/>
    </source>
</evidence>
<evidence type="ECO:0000256" key="27">
    <source>
        <dbReference type="ARBA" id="ARBA00023288"/>
    </source>
</evidence>
<dbReference type="GO" id="GO:0005929">
    <property type="term" value="C:cilium"/>
    <property type="evidence" value="ECO:0007669"/>
    <property type="project" value="UniProtKB-SubCell"/>
</dbReference>
<name>A0A673K5B8_9TELE</name>
<keyword evidence="12" id="KW-0272">Extracellular matrix</keyword>
<dbReference type="GO" id="GO:0005741">
    <property type="term" value="C:mitochondrial outer membrane"/>
    <property type="evidence" value="ECO:0007669"/>
    <property type="project" value="UniProtKB-SubCell"/>
</dbReference>
<dbReference type="GO" id="GO:0007165">
    <property type="term" value="P:signal transduction"/>
    <property type="evidence" value="ECO:0007669"/>
    <property type="project" value="TreeGrafter"/>
</dbReference>
<dbReference type="GO" id="GO:0005791">
    <property type="term" value="C:rough endoplasmic reticulum"/>
    <property type="evidence" value="ECO:0007669"/>
    <property type="project" value="UniProtKB-SubCell"/>
</dbReference>
<dbReference type="AlphaFoldDB" id="A0A673K5B8"/>
<keyword evidence="15" id="KW-1000">Mitochondrion outer membrane</keyword>
<keyword evidence="14 31" id="KW-0732">Signal</keyword>
<evidence type="ECO:0000256" key="5">
    <source>
        <dbReference type="ARBA" id="ARBA00004498"/>
    </source>
</evidence>
<organism evidence="33 34">
    <name type="scientific">Sinocyclocheilus rhinocerous</name>
    <dbReference type="NCBI Taxonomy" id="307959"/>
    <lineage>
        <taxon>Eukaryota</taxon>
        <taxon>Metazoa</taxon>
        <taxon>Chordata</taxon>
        <taxon>Craniata</taxon>
        <taxon>Vertebrata</taxon>
        <taxon>Euteleostomi</taxon>
        <taxon>Actinopterygii</taxon>
        <taxon>Neopterygii</taxon>
        <taxon>Teleostei</taxon>
        <taxon>Ostariophysi</taxon>
        <taxon>Cypriniformes</taxon>
        <taxon>Cyprinidae</taxon>
        <taxon>Cyprininae</taxon>
        <taxon>Sinocyclocheilus</taxon>
    </lineage>
</organism>
<keyword evidence="20 30" id="KW-0175">Coiled coil</keyword>